<dbReference type="Pfam" id="PF03824">
    <property type="entry name" value="NicO"/>
    <property type="match status" value="1"/>
</dbReference>
<feature type="transmembrane region" description="Helical" evidence="7">
    <location>
        <begin position="167"/>
        <end position="195"/>
    </location>
</feature>
<evidence type="ECO:0000256" key="7">
    <source>
        <dbReference type="RuleBase" id="RU362101"/>
    </source>
</evidence>
<feature type="transmembrane region" description="Helical" evidence="7">
    <location>
        <begin position="135"/>
        <end position="161"/>
    </location>
</feature>
<evidence type="ECO:0000313" key="9">
    <source>
        <dbReference type="Proteomes" id="UP001160301"/>
    </source>
</evidence>
<dbReference type="RefSeq" id="WP_284720234.1">
    <property type="nucleotide sequence ID" value="NZ_JARZHI010000005.1"/>
</dbReference>
<keyword evidence="5 7" id="KW-1133">Transmembrane helix</keyword>
<reference evidence="8 9" key="1">
    <citation type="submission" date="2023-04" db="EMBL/GenBank/DDBJ databases">
        <title>The genome sequence of Polyangium sorediatum DSM14670.</title>
        <authorList>
            <person name="Zhang X."/>
        </authorList>
    </citation>
    <scope>NUCLEOTIDE SEQUENCE [LARGE SCALE GENOMIC DNA]</scope>
    <source>
        <strain evidence="8 9">DSM 14670</strain>
    </source>
</reference>
<evidence type="ECO:0000256" key="3">
    <source>
        <dbReference type="ARBA" id="ARBA00022596"/>
    </source>
</evidence>
<evidence type="ECO:0000256" key="2">
    <source>
        <dbReference type="ARBA" id="ARBA00022448"/>
    </source>
</evidence>
<dbReference type="InterPro" id="IPR052776">
    <property type="entry name" value="Chloro_ReproSupport/MetalTrans"/>
</dbReference>
<keyword evidence="6 7" id="KW-0472">Membrane</keyword>
<keyword evidence="3" id="KW-0533">Nickel</keyword>
<comment type="similarity">
    <text evidence="7">Belongs to the NiCoT transporter (TC 2.A.52) family.</text>
</comment>
<feature type="transmembrane region" description="Helical" evidence="7">
    <location>
        <begin position="43"/>
        <end position="70"/>
    </location>
</feature>
<organism evidence="8 9">
    <name type="scientific">Polyangium sorediatum</name>
    <dbReference type="NCBI Taxonomy" id="889274"/>
    <lineage>
        <taxon>Bacteria</taxon>
        <taxon>Pseudomonadati</taxon>
        <taxon>Myxococcota</taxon>
        <taxon>Polyangia</taxon>
        <taxon>Polyangiales</taxon>
        <taxon>Polyangiaceae</taxon>
        <taxon>Polyangium</taxon>
    </lineage>
</organism>
<name>A0ABT6NMF3_9BACT</name>
<keyword evidence="4 7" id="KW-0812">Transmembrane</keyword>
<keyword evidence="2 7" id="KW-0813">Transport</keyword>
<gene>
    <name evidence="8" type="ORF">QHF89_08350</name>
</gene>
<keyword evidence="9" id="KW-1185">Reference proteome</keyword>
<protein>
    <recommendedName>
        <fullName evidence="7">Nickel/cobalt efflux system</fullName>
    </recommendedName>
</protein>
<comment type="caution">
    <text evidence="8">The sequence shown here is derived from an EMBL/GenBank/DDBJ whole genome shotgun (WGS) entry which is preliminary data.</text>
</comment>
<feature type="transmembrane region" description="Helical" evidence="7">
    <location>
        <begin position="207"/>
        <end position="233"/>
    </location>
</feature>
<dbReference type="Proteomes" id="UP001160301">
    <property type="component" value="Unassembled WGS sequence"/>
</dbReference>
<dbReference type="InterPro" id="IPR011541">
    <property type="entry name" value="Ni/Co_transpt_high_affinity"/>
</dbReference>
<accession>A0ABT6NMF3</accession>
<evidence type="ECO:0000256" key="6">
    <source>
        <dbReference type="ARBA" id="ARBA00023136"/>
    </source>
</evidence>
<comment type="subcellular location">
    <subcellularLocation>
        <location evidence="7">Cell membrane</location>
        <topology evidence="7">Multi-pass membrane protein</topology>
    </subcellularLocation>
    <subcellularLocation>
        <location evidence="1">Endomembrane system</location>
        <topology evidence="1">Multi-pass membrane protein</topology>
    </subcellularLocation>
</comment>
<comment type="caution">
    <text evidence="7">Lacks conserved residue(s) required for the propagation of feature annotation.</text>
</comment>
<dbReference type="PANTHER" id="PTHR33876:SF4">
    <property type="entry name" value="CHLOROPLAST PROTEIN FOR GROWTH AND FERTILITY 2"/>
    <property type="match status" value="1"/>
</dbReference>
<proteinExistence type="inferred from homology"/>
<sequence>MVSVLSLLLLGFFLGMRHATDPDHVVAVTTIVSRERTLRAAAPLGAIWGLGHTLTILLVGGAIVLFGIVVPPRVGLTMEFSVALMLMLLGGLSLARIVRQTRDHDAAAPDSGHERAHAVLFGLDRRLGRFGAYRFVRPLVVGVVHGMAGSAAVALLVVGTIHDPGWALVYLVVFGAGTIAGMLLITTALAIPFAYVARRFERLHRGLGLAAGVSSLAFGALLAYEIGFVQGLFTGNPQWVPG</sequence>
<dbReference type="PANTHER" id="PTHR33876">
    <property type="entry name" value="UNNAMED PRODUCT"/>
    <property type="match status" value="1"/>
</dbReference>
<evidence type="ECO:0000313" key="8">
    <source>
        <dbReference type="EMBL" id="MDI1429502.1"/>
    </source>
</evidence>
<evidence type="ECO:0000256" key="5">
    <source>
        <dbReference type="ARBA" id="ARBA00022989"/>
    </source>
</evidence>
<evidence type="ECO:0000256" key="4">
    <source>
        <dbReference type="ARBA" id="ARBA00022692"/>
    </source>
</evidence>
<dbReference type="EMBL" id="JARZHI010000005">
    <property type="protein sequence ID" value="MDI1429502.1"/>
    <property type="molecule type" value="Genomic_DNA"/>
</dbReference>
<evidence type="ECO:0000256" key="1">
    <source>
        <dbReference type="ARBA" id="ARBA00004127"/>
    </source>
</evidence>